<gene>
    <name evidence="1" type="ORF">AVDCRST_MAG14-2257</name>
</gene>
<reference evidence="1" key="1">
    <citation type="submission" date="2020-02" db="EMBL/GenBank/DDBJ databases">
        <authorList>
            <person name="Meier V. D."/>
        </authorList>
    </citation>
    <scope>NUCLEOTIDE SEQUENCE</scope>
    <source>
        <strain evidence="1">AVDCRST_MAG14</strain>
    </source>
</reference>
<proteinExistence type="predicted"/>
<sequence length="91" mass="10071">MAEQRLPHDWEGRQIEASIVAATTNKRGLPIGLTAAICVGTLDRATDLGIVASLRYAYEYGQEYGLKEDEEPISVFYPWSSVVWIRLAGEG</sequence>
<protein>
    <submittedName>
        <fullName evidence="1">Uncharacterized protein</fullName>
    </submittedName>
</protein>
<name>A0A6J4QZQ7_9ACTN</name>
<evidence type="ECO:0000313" key="1">
    <source>
        <dbReference type="EMBL" id="CAA9459933.1"/>
    </source>
</evidence>
<dbReference type="EMBL" id="CADCVG010000091">
    <property type="protein sequence ID" value="CAA9459933.1"/>
    <property type="molecule type" value="Genomic_DNA"/>
</dbReference>
<dbReference type="AlphaFoldDB" id="A0A6J4QZQ7"/>
<organism evidence="1">
    <name type="scientific">uncultured Rubrobacteraceae bacterium</name>
    <dbReference type="NCBI Taxonomy" id="349277"/>
    <lineage>
        <taxon>Bacteria</taxon>
        <taxon>Bacillati</taxon>
        <taxon>Actinomycetota</taxon>
        <taxon>Rubrobacteria</taxon>
        <taxon>Rubrobacterales</taxon>
        <taxon>Rubrobacteraceae</taxon>
        <taxon>environmental samples</taxon>
    </lineage>
</organism>
<accession>A0A6J4QZQ7</accession>